<dbReference type="GO" id="GO:0046872">
    <property type="term" value="F:metal ion binding"/>
    <property type="evidence" value="ECO:0007669"/>
    <property type="project" value="InterPro"/>
</dbReference>
<keyword evidence="4" id="KW-1185">Reference proteome</keyword>
<proteinExistence type="predicted"/>
<organism evidence="3 4">
    <name type="scientific">Pseudoxanthomonas helianthi</name>
    <dbReference type="NCBI Taxonomy" id="1453541"/>
    <lineage>
        <taxon>Bacteria</taxon>
        <taxon>Pseudomonadati</taxon>
        <taxon>Pseudomonadota</taxon>
        <taxon>Gammaproteobacteria</taxon>
        <taxon>Lysobacterales</taxon>
        <taxon>Lysobacteraceae</taxon>
        <taxon>Pseudoxanthomonas</taxon>
    </lineage>
</organism>
<reference evidence="3" key="1">
    <citation type="journal article" date="2016" name="Int. J. Syst. Evol. Microbiol.">
        <title>Pseudoxanthomonas helianthi sp. nov., isolated from roots of Jerusalem artichoke (Helianthus tuberosus).</title>
        <authorList>
            <person name="Kittiwongwattana C."/>
            <person name="Thawai C."/>
        </authorList>
    </citation>
    <scope>NUCLEOTIDE SEQUENCE</scope>
    <source>
        <strain evidence="3">110414</strain>
    </source>
</reference>
<dbReference type="InterPro" id="IPR017850">
    <property type="entry name" value="Alkaline_phosphatase_core_sf"/>
</dbReference>
<reference evidence="3" key="2">
    <citation type="submission" date="2021-03" db="EMBL/GenBank/DDBJ databases">
        <authorList>
            <person name="Cao W."/>
        </authorList>
    </citation>
    <scope>NUCLEOTIDE SEQUENCE</scope>
    <source>
        <strain evidence="3">110414</strain>
    </source>
</reference>
<dbReference type="Proteomes" id="UP000673447">
    <property type="component" value="Unassembled WGS sequence"/>
</dbReference>
<feature type="domain" description="Metalloenzyme" evidence="2">
    <location>
        <begin position="224"/>
        <end position="346"/>
    </location>
</feature>
<dbReference type="RefSeq" id="WP_210535375.1">
    <property type="nucleotide sequence ID" value="NZ_JAGKTC010000001.1"/>
</dbReference>
<dbReference type="InterPro" id="IPR006124">
    <property type="entry name" value="Metalloenzyme"/>
</dbReference>
<keyword evidence="1" id="KW-0732">Signal</keyword>
<dbReference type="EMBL" id="JAGKTC010000001">
    <property type="protein sequence ID" value="MBP3983535.1"/>
    <property type="molecule type" value="Genomic_DNA"/>
</dbReference>
<gene>
    <name evidence="3" type="ORF">J5837_03775</name>
</gene>
<protein>
    <submittedName>
        <fullName evidence="3">Alkaline phosphatase family protein</fullName>
    </submittedName>
</protein>
<dbReference type="SUPFAM" id="SSF53649">
    <property type="entry name" value="Alkaline phosphatase-like"/>
    <property type="match status" value="1"/>
</dbReference>
<feature type="chain" id="PRO_5037682136" evidence="1">
    <location>
        <begin position="17"/>
        <end position="366"/>
    </location>
</feature>
<dbReference type="AlphaFoldDB" id="A0A941ASL4"/>
<evidence type="ECO:0000313" key="3">
    <source>
        <dbReference type="EMBL" id="MBP3983535.1"/>
    </source>
</evidence>
<dbReference type="Pfam" id="PF01676">
    <property type="entry name" value="Metalloenzyme"/>
    <property type="match status" value="1"/>
</dbReference>
<dbReference type="Gene3D" id="3.40.720.10">
    <property type="entry name" value="Alkaline Phosphatase, subunit A"/>
    <property type="match status" value="1"/>
</dbReference>
<evidence type="ECO:0000259" key="2">
    <source>
        <dbReference type="Pfam" id="PF01676"/>
    </source>
</evidence>
<feature type="signal peptide" evidence="1">
    <location>
        <begin position="1"/>
        <end position="16"/>
    </location>
</feature>
<dbReference type="GO" id="GO:0003824">
    <property type="term" value="F:catalytic activity"/>
    <property type="evidence" value="ECO:0007669"/>
    <property type="project" value="InterPro"/>
</dbReference>
<evidence type="ECO:0000313" key="4">
    <source>
        <dbReference type="Proteomes" id="UP000673447"/>
    </source>
</evidence>
<accession>A0A941ASL4</accession>
<name>A0A941ASL4_9GAMM</name>
<sequence>MVFSIALLLPVCTANAADADTRPHRNVVLVTLDGVRTQEIFGGLDVDLLRSRLGKGKQLADDPLYRRYGADTPQARREKLMPFFWGTLMREHGSIAGNAALGSRVQVGNTMRFSYPGYAELLTGRARDEAIDSNDHIQNPFPTVLEFVRERLKLPQGQVAAFGSWDRFEVIPEHRPGSIFVNAGFMAYKSPDPGVRRLDAMQDKALAWTEERFDAFTEAFALDYLQRERPRLLYVGLGDTDEWSHAGNYELVLRALHDTDAFLRELWTWLQSQPQYRGNTTLIVTTDHGRGRGMKDWTDHGADVEGAQDIWIAIAGPDAVRRGEWRDAAPLKQGQVAATVAQAFGLDFSALEPQAYPPIPMSPRAK</sequence>
<comment type="caution">
    <text evidence="3">The sequence shown here is derived from an EMBL/GenBank/DDBJ whole genome shotgun (WGS) entry which is preliminary data.</text>
</comment>
<evidence type="ECO:0000256" key="1">
    <source>
        <dbReference type="SAM" id="SignalP"/>
    </source>
</evidence>